<feature type="non-terminal residue" evidence="1">
    <location>
        <position position="1"/>
    </location>
</feature>
<dbReference type="Proteomes" id="UP000257109">
    <property type="component" value="Unassembled WGS sequence"/>
</dbReference>
<name>A0A371EGH5_MUCPR</name>
<keyword evidence="2" id="KW-1185">Reference proteome</keyword>
<organism evidence="1 2">
    <name type="scientific">Mucuna pruriens</name>
    <name type="common">Velvet bean</name>
    <name type="synonym">Dolichos pruriens</name>
    <dbReference type="NCBI Taxonomy" id="157652"/>
    <lineage>
        <taxon>Eukaryota</taxon>
        <taxon>Viridiplantae</taxon>
        <taxon>Streptophyta</taxon>
        <taxon>Embryophyta</taxon>
        <taxon>Tracheophyta</taxon>
        <taxon>Spermatophyta</taxon>
        <taxon>Magnoliopsida</taxon>
        <taxon>eudicotyledons</taxon>
        <taxon>Gunneridae</taxon>
        <taxon>Pentapetalae</taxon>
        <taxon>rosids</taxon>
        <taxon>fabids</taxon>
        <taxon>Fabales</taxon>
        <taxon>Fabaceae</taxon>
        <taxon>Papilionoideae</taxon>
        <taxon>50 kb inversion clade</taxon>
        <taxon>NPAAA clade</taxon>
        <taxon>indigoferoid/millettioid clade</taxon>
        <taxon>Phaseoleae</taxon>
        <taxon>Mucuna</taxon>
    </lineage>
</organism>
<dbReference type="PANTHER" id="PTHR35046:SF9">
    <property type="entry name" value="RNA-DIRECTED DNA POLYMERASE"/>
    <property type="match status" value="1"/>
</dbReference>
<protein>
    <recommendedName>
        <fullName evidence="3">Reverse transcriptase RNase H-like domain-containing protein</fullName>
    </recommendedName>
</protein>
<proteinExistence type="predicted"/>
<gene>
    <name evidence="1" type="ORF">CR513_56299</name>
</gene>
<dbReference type="EMBL" id="QJKJ01014079">
    <property type="protein sequence ID" value="RDX65074.1"/>
    <property type="molecule type" value="Genomic_DNA"/>
</dbReference>
<reference evidence="1" key="1">
    <citation type="submission" date="2018-05" db="EMBL/GenBank/DDBJ databases">
        <title>Draft genome of Mucuna pruriens seed.</title>
        <authorList>
            <person name="Nnadi N.E."/>
            <person name="Vos R."/>
            <person name="Hasami M.H."/>
            <person name="Devisetty U.K."/>
            <person name="Aguiy J.C."/>
        </authorList>
    </citation>
    <scope>NUCLEOTIDE SEQUENCE [LARGE SCALE GENOMIC DNA]</scope>
    <source>
        <strain evidence="1">JCA_2017</strain>
    </source>
</reference>
<comment type="caution">
    <text evidence="1">The sequence shown here is derived from an EMBL/GenBank/DDBJ whole genome shotgun (WGS) entry which is preliminary data.</text>
</comment>
<dbReference type="PANTHER" id="PTHR35046">
    <property type="entry name" value="ZINC KNUCKLE (CCHC-TYPE) FAMILY PROTEIN"/>
    <property type="match status" value="1"/>
</dbReference>
<evidence type="ECO:0000313" key="2">
    <source>
        <dbReference type="Proteomes" id="UP000257109"/>
    </source>
</evidence>
<evidence type="ECO:0000313" key="1">
    <source>
        <dbReference type="EMBL" id="RDX65074.1"/>
    </source>
</evidence>
<accession>A0A371EGH5</accession>
<dbReference type="AlphaFoldDB" id="A0A371EGH5"/>
<evidence type="ECO:0008006" key="3">
    <source>
        <dbReference type="Google" id="ProtNLM"/>
    </source>
</evidence>
<sequence length="164" mass="19935">MIYSNHEVLKHLRSQTKFNKRHEKWIEFLEKFPYIIKHKNGKINIIVDVLSRRYSLLSMLETKFLAFDHLNKLYDKYEFLYKSLIFVLKEKMELSTFVKDFFLRTKNVRELLVKKAHEDGLMRHFGKYKTYKTLLEHFFVVHEYAKAKVQPHGYYTPPLVLSMP</sequence>
<dbReference type="OrthoDB" id="1433828at2759"/>